<evidence type="ECO:0000313" key="1">
    <source>
        <dbReference type="EMBL" id="KKN40277.1"/>
    </source>
</evidence>
<reference evidence="1" key="1">
    <citation type="journal article" date="2015" name="Nature">
        <title>Complex archaea that bridge the gap between prokaryotes and eukaryotes.</title>
        <authorList>
            <person name="Spang A."/>
            <person name="Saw J.H."/>
            <person name="Jorgensen S.L."/>
            <person name="Zaremba-Niedzwiedzka K."/>
            <person name="Martijn J."/>
            <person name="Lind A.E."/>
            <person name="van Eijk R."/>
            <person name="Schleper C."/>
            <person name="Guy L."/>
            <person name="Ettema T.J."/>
        </authorList>
    </citation>
    <scope>NUCLEOTIDE SEQUENCE</scope>
</reference>
<sequence>MASKLCLHQIRMVAAGRIYYCRLAAGHASPHRHVSYAQIERE</sequence>
<gene>
    <name evidence="1" type="ORF">LCGC14_0734870</name>
</gene>
<dbReference type="EMBL" id="LAZR01001713">
    <property type="protein sequence ID" value="KKN40277.1"/>
    <property type="molecule type" value="Genomic_DNA"/>
</dbReference>
<dbReference type="AlphaFoldDB" id="A0A0F9QTG3"/>
<comment type="caution">
    <text evidence="1">The sequence shown here is derived from an EMBL/GenBank/DDBJ whole genome shotgun (WGS) entry which is preliminary data.</text>
</comment>
<name>A0A0F9QTG3_9ZZZZ</name>
<accession>A0A0F9QTG3</accession>
<proteinExistence type="predicted"/>
<organism evidence="1">
    <name type="scientific">marine sediment metagenome</name>
    <dbReference type="NCBI Taxonomy" id="412755"/>
    <lineage>
        <taxon>unclassified sequences</taxon>
        <taxon>metagenomes</taxon>
        <taxon>ecological metagenomes</taxon>
    </lineage>
</organism>
<protein>
    <submittedName>
        <fullName evidence="1">Uncharacterized protein</fullName>
    </submittedName>
</protein>